<evidence type="ECO:0000313" key="4">
    <source>
        <dbReference type="Proteomes" id="UP001353858"/>
    </source>
</evidence>
<dbReference type="EMBL" id="JARPUR010000001">
    <property type="protein sequence ID" value="KAK4884601.1"/>
    <property type="molecule type" value="Genomic_DNA"/>
</dbReference>
<keyword evidence="4" id="KW-1185">Reference proteome</keyword>
<dbReference type="GO" id="GO:0008017">
    <property type="term" value="F:microtubule binding"/>
    <property type="evidence" value="ECO:0007669"/>
    <property type="project" value="InterPro"/>
</dbReference>
<gene>
    <name evidence="3" type="ORF">RN001_000872</name>
</gene>
<evidence type="ECO:0000256" key="2">
    <source>
        <dbReference type="SAM" id="MobiDB-lite"/>
    </source>
</evidence>
<dbReference type="GO" id="GO:0005737">
    <property type="term" value="C:cytoplasm"/>
    <property type="evidence" value="ECO:0007669"/>
    <property type="project" value="TreeGrafter"/>
</dbReference>
<sequence length="618" mass="72230">MDSKYFQDFIDDIQSLTKEKVAKWLDVIINMMGPSSKTTDEWNSIFKTQITELYDEMICEAIAKRDSMLNKIEELLKKSSILCKELNIKIPDYGAEGLTLYEEQEFLANKVKEYEEKIHSIQEQIKKLNKQEENLCNSLGNQLKPLPLQPLPSKDAIQKFKSYLDHLESKKFEREEVFLNLKAEIVILAEELKYKPCLDFERIVVSPDDSSFLVTDTNMEKLNHFLTSLKQQYEDIKERSLILREKLGSLWELLNEDLLRRDLFLKQHKEINFKTLTALEEEVKRCEDLKKANIEVFVQRLRKELVTLWDKCHFTEQDRNNFEYFTSDSYSEDLLSIHDLEIGKMKKFYSANCDLFQLIENRSELWSRMLELEESALMPGRFKNRGGQLLKEEKERNRLEKRIPKIEEQLIHLANTYQSKYGKPFYSWGKTVTEIIEEAHHARDEDKKFRSSARKQKRDQTPSKLTFGMTSSVSTQNLVSITPKSAVKRKLLTPFENISRTAPTKGASNKRNGGRTKYSIEKAKRMDKARRISYRMLQKQLGKENISSEYDMFEKDLGSKEGCRSTVFLESEESNNFLAVPLPVTPNARHLDSAKKRKIINTPGKPKLSKAPSLKTLF</sequence>
<keyword evidence="1" id="KW-0175">Coiled coil</keyword>
<organism evidence="3 4">
    <name type="scientific">Aquatica leii</name>
    <dbReference type="NCBI Taxonomy" id="1421715"/>
    <lineage>
        <taxon>Eukaryota</taxon>
        <taxon>Metazoa</taxon>
        <taxon>Ecdysozoa</taxon>
        <taxon>Arthropoda</taxon>
        <taxon>Hexapoda</taxon>
        <taxon>Insecta</taxon>
        <taxon>Pterygota</taxon>
        <taxon>Neoptera</taxon>
        <taxon>Endopterygota</taxon>
        <taxon>Coleoptera</taxon>
        <taxon>Polyphaga</taxon>
        <taxon>Elateriformia</taxon>
        <taxon>Elateroidea</taxon>
        <taxon>Lampyridae</taxon>
        <taxon>Luciolinae</taxon>
        <taxon>Aquatica</taxon>
    </lineage>
</organism>
<dbReference type="Gene3D" id="1.20.58.1520">
    <property type="match status" value="1"/>
</dbReference>
<dbReference type="GO" id="GO:1990023">
    <property type="term" value="C:mitotic spindle midzone"/>
    <property type="evidence" value="ECO:0007669"/>
    <property type="project" value="TreeGrafter"/>
</dbReference>
<evidence type="ECO:0000313" key="3">
    <source>
        <dbReference type="EMBL" id="KAK4884601.1"/>
    </source>
</evidence>
<name>A0AAN7PMU0_9COLE</name>
<dbReference type="PANTHER" id="PTHR19321">
    <property type="entry name" value="PROTEIN REGULATOR OF CYTOKINESIS 1 PRC1-RELATED"/>
    <property type="match status" value="1"/>
</dbReference>
<feature type="coiled-coil region" evidence="1">
    <location>
        <begin position="219"/>
        <end position="246"/>
    </location>
</feature>
<dbReference type="AlphaFoldDB" id="A0AAN7PMU0"/>
<evidence type="ECO:0008006" key="5">
    <source>
        <dbReference type="Google" id="ProtNLM"/>
    </source>
</evidence>
<accession>A0AAN7PMU0</accession>
<feature type="region of interest" description="Disordered" evidence="2">
    <location>
        <begin position="442"/>
        <end position="464"/>
    </location>
</feature>
<feature type="coiled-coil region" evidence="1">
    <location>
        <begin position="389"/>
        <end position="416"/>
    </location>
</feature>
<evidence type="ECO:0000256" key="1">
    <source>
        <dbReference type="SAM" id="Coils"/>
    </source>
</evidence>
<dbReference type="PANTHER" id="PTHR19321:SF41">
    <property type="entry name" value="FASCETTO-RELATED"/>
    <property type="match status" value="1"/>
</dbReference>
<feature type="coiled-coil region" evidence="1">
    <location>
        <begin position="104"/>
        <end position="138"/>
    </location>
</feature>
<dbReference type="Proteomes" id="UP001353858">
    <property type="component" value="Unassembled WGS sequence"/>
</dbReference>
<dbReference type="InterPro" id="IPR007145">
    <property type="entry name" value="MAP65_Ase1_PRC1"/>
</dbReference>
<reference evidence="4" key="1">
    <citation type="submission" date="2023-01" db="EMBL/GenBank/DDBJ databases">
        <title>Key to firefly adult light organ development and bioluminescence: homeobox transcription factors regulate luciferase expression and transportation to peroxisome.</title>
        <authorList>
            <person name="Fu X."/>
        </authorList>
    </citation>
    <scope>NUCLEOTIDE SEQUENCE [LARGE SCALE GENOMIC DNA]</scope>
</reference>
<dbReference type="Pfam" id="PF03999">
    <property type="entry name" value="MAP65_ASE1"/>
    <property type="match status" value="1"/>
</dbReference>
<protein>
    <recommendedName>
        <fullName evidence="5">Protein regulator of cytokinesis 1</fullName>
    </recommendedName>
</protein>
<comment type="caution">
    <text evidence="3">The sequence shown here is derived from an EMBL/GenBank/DDBJ whole genome shotgun (WGS) entry which is preliminary data.</text>
</comment>
<proteinExistence type="predicted"/>
<dbReference type="GO" id="GO:0051256">
    <property type="term" value="P:mitotic spindle midzone assembly"/>
    <property type="evidence" value="ECO:0007669"/>
    <property type="project" value="TreeGrafter"/>
</dbReference>